<dbReference type="Proteomes" id="UP000001519">
    <property type="component" value="Chromosome 1"/>
</dbReference>
<proteinExistence type="predicted"/>
<name>A0A2I2Z5H2_GORGO</name>
<feature type="domain" description="Centrosomal protein CEP104 N-terminal" evidence="1">
    <location>
        <begin position="33"/>
        <end position="152"/>
    </location>
</feature>
<dbReference type="EMBL" id="CABD030000392">
    <property type="status" value="NOT_ANNOTATED_CDS"/>
    <property type="molecule type" value="Genomic_DNA"/>
</dbReference>
<dbReference type="Ensembl" id="ENSGGOT00000048410.1">
    <property type="protein sequence ID" value="ENSGGOP00000042432.1"/>
    <property type="gene ID" value="ENSGGOG00000013439.3"/>
</dbReference>
<dbReference type="PANTHER" id="PTHR13371:SF0">
    <property type="entry name" value="CENTROSOMAL PROTEIN OF 104 KDA"/>
    <property type="match status" value="1"/>
</dbReference>
<evidence type="ECO:0000259" key="1">
    <source>
        <dbReference type="Pfam" id="PF21038"/>
    </source>
</evidence>
<dbReference type="PANTHER" id="PTHR13371">
    <property type="entry name" value="GLYCINE-, GLUTAMATE-, THIENYLCYCLOHEXYLPIPERIDINE-BINDING PROTEIN"/>
    <property type="match status" value="1"/>
</dbReference>
<dbReference type="InterPro" id="IPR048739">
    <property type="entry name" value="CEP104_N"/>
</dbReference>
<dbReference type="InterPro" id="IPR008979">
    <property type="entry name" value="Galactose-bd-like_sf"/>
</dbReference>
<accession>A0A2I2Z5H2</accession>
<organism evidence="2 3">
    <name type="scientific">Gorilla gorilla gorilla</name>
    <name type="common">Western lowland gorilla</name>
    <dbReference type="NCBI Taxonomy" id="9595"/>
    <lineage>
        <taxon>Eukaryota</taxon>
        <taxon>Metazoa</taxon>
        <taxon>Chordata</taxon>
        <taxon>Craniata</taxon>
        <taxon>Vertebrata</taxon>
        <taxon>Euteleostomi</taxon>
        <taxon>Mammalia</taxon>
        <taxon>Eutheria</taxon>
        <taxon>Euarchontoglires</taxon>
        <taxon>Primates</taxon>
        <taxon>Haplorrhini</taxon>
        <taxon>Catarrhini</taxon>
        <taxon>Hominidae</taxon>
        <taxon>Gorilla</taxon>
    </lineage>
</organism>
<evidence type="ECO:0000313" key="2">
    <source>
        <dbReference type="Ensembl" id="ENSGGOP00000042432.1"/>
    </source>
</evidence>
<sequence length="244" mass="27340">MPHKIGFVVVSSSGHEDGFSARELMIHAPTVSGWRSPRFCQFPQEIVLQMVERCRIRKLQLLAHQYMISSKIEFYISESLPEYFAPYQAERFRRLGYVSLCDNEKTGCKARELKSVYVDAVGQFLKLIFHQNHVNKYNIYNQVALVAINIIGDPADFSDESNTASQEKLIDHYLGHNSEDPALEGTYASSVRTGGESTFGELKGPAVPSLVTLSVPVTSLGQWLPCHLPAVDDNEGTPFQRCLV</sequence>
<reference evidence="2" key="3">
    <citation type="submission" date="2025-08" db="UniProtKB">
        <authorList>
            <consortium name="Ensembl"/>
        </authorList>
    </citation>
    <scope>IDENTIFICATION</scope>
</reference>
<dbReference type="EMBL" id="CABD030000391">
    <property type="status" value="NOT_ANNOTATED_CDS"/>
    <property type="molecule type" value="Genomic_DNA"/>
</dbReference>
<dbReference type="EMBL" id="CABD030000393">
    <property type="status" value="NOT_ANNOTATED_CDS"/>
    <property type="molecule type" value="Genomic_DNA"/>
</dbReference>
<reference evidence="2 3" key="2">
    <citation type="journal article" date="2012" name="Nature">
        <title>Insights into hominid evolution from the gorilla genome sequence.</title>
        <authorList>
            <person name="Scally A."/>
            <person name="Dutheil J.Y."/>
            <person name="Hillier L.W."/>
            <person name="Jordan G.E."/>
            <person name="Goodhead I."/>
            <person name="Herrero J."/>
            <person name="Hobolth A."/>
            <person name="Lappalainen T."/>
            <person name="Mailund T."/>
            <person name="Marques-Bonet T."/>
            <person name="McCarthy S."/>
            <person name="Montgomery S.H."/>
            <person name="Schwalie P.C."/>
            <person name="Tang Y.A."/>
            <person name="Ward M.C."/>
            <person name="Xue Y."/>
            <person name="Yngvadottir B."/>
            <person name="Alkan C."/>
            <person name="Andersen L.N."/>
            <person name="Ayub Q."/>
            <person name="Ball E.V."/>
            <person name="Beal K."/>
            <person name="Bradley B.J."/>
            <person name="Chen Y."/>
            <person name="Clee C.M."/>
            <person name="Fitzgerald S."/>
            <person name="Graves T.A."/>
            <person name="Gu Y."/>
            <person name="Heath P."/>
            <person name="Heger A."/>
            <person name="Karakoc E."/>
            <person name="Kolb-Kokocinski A."/>
            <person name="Laird G.K."/>
            <person name="Lunter G."/>
            <person name="Meader S."/>
            <person name="Mort M."/>
            <person name="Mullikin J.C."/>
            <person name="Munch K."/>
            <person name="O'Connor T.D."/>
            <person name="Phillips A.D."/>
            <person name="Prado-Martinez J."/>
            <person name="Rogers A.S."/>
            <person name="Sajjadian S."/>
            <person name="Schmidt D."/>
            <person name="Shaw K."/>
            <person name="Simpson J.T."/>
            <person name="Stenson P.D."/>
            <person name="Turner D.J."/>
            <person name="Vigilant L."/>
            <person name="Vilella A.J."/>
            <person name="Whitener W."/>
            <person name="Zhu B."/>
            <person name="Cooper D.N."/>
            <person name="de Jong P."/>
            <person name="Dermitzakis E.T."/>
            <person name="Eichler E.E."/>
            <person name="Flicek P."/>
            <person name="Goldman N."/>
            <person name="Mundy N.I."/>
            <person name="Ning Z."/>
            <person name="Odom D.T."/>
            <person name="Ponting C.P."/>
            <person name="Quail M.A."/>
            <person name="Ryder O.A."/>
            <person name="Searle S.M."/>
            <person name="Warren W.C."/>
            <person name="Wilson R.K."/>
            <person name="Schierup M.H."/>
            <person name="Rogers J."/>
            <person name="Tyler-Smith C."/>
            <person name="Durbin R."/>
        </authorList>
    </citation>
    <scope>NUCLEOTIDE SEQUENCE [LARGE SCALE GENOMIC DNA]</scope>
</reference>
<dbReference type="AlphaFoldDB" id="A0A2I2Z5H2"/>
<protein>
    <submittedName>
        <fullName evidence="2">Centrosomal protein 104</fullName>
    </submittedName>
</protein>
<dbReference type="InterPro" id="IPR052607">
    <property type="entry name" value="CEP104-like"/>
</dbReference>
<keyword evidence="3" id="KW-1185">Reference proteome</keyword>
<dbReference type="EMBL" id="CABD030000394">
    <property type="status" value="NOT_ANNOTATED_CDS"/>
    <property type="molecule type" value="Genomic_DNA"/>
</dbReference>
<reference evidence="2" key="4">
    <citation type="submission" date="2025-09" db="UniProtKB">
        <authorList>
            <consortium name="Ensembl"/>
        </authorList>
    </citation>
    <scope>IDENTIFICATION</scope>
</reference>
<dbReference type="Bgee" id="ENSGGOG00000013439">
    <property type="expression patterns" value="Expressed in testis and 5 other cell types or tissues"/>
</dbReference>
<dbReference type="EMBL" id="CABD030000395">
    <property type="status" value="NOT_ANNOTATED_CDS"/>
    <property type="molecule type" value="Genomic_DNA"/>
</dbReference>
<dbReference type="EMBL" id="CABD030000390">
    <property type="status" value="NOT_ANNOTATED_CDS"/>
    <property type="molecule type" value="Genomic_DNA"/>
</dbReference>
<gene>
    <name evidence="2" type="primary">CEP104</name>
</gene>
<evidence type="ECO:0000313" key="3">
    <source>
        <dbReference type="Proteomes" id="UP000001519"/>
    </source>
</evidence>
<reference evidence="3" key="1">
    <citation type="submission" date="2011-05" db="EMBL/GenBank/DDBJ databases">
        <title>Insights into the evolution of the great apes provided by the gorilla genome.</title>
        <authorList>
            <person name="Scally A."/>
        </authorList>
    </citation>
    <scope>NUCLEOTIDE SEQUENCE [LARGE SCALE GENOMIC DNA]</scope>
</reference>
<dbReference type="Pfam" id="PF21038">
    <property type="entry name" value="CEP104_N"/>
    <property type="match status" value="1"/>
</dbReference>
<dbReference type="SUPFAM" id="SSF49785">
    <property type="entry name" value="Galactose-binding domain-like"/>
    <property type="match status" value="1"/>
</dbReference>
<dbReference type="GeneTree" id="ENSGT00390000013405"/>